<evidence type="ECO:0000256" key="5">
    <source>
        <dbReference type="SAM" id="Phobius"/>
    </source>
</evidence>
<evidence type="ECO:0000256" key="1">
    <source>
        <dbReference type="ARBA" id="ARBA00004141"/>
    </source>
</evidence>
<comment type="subcellular location">
    <subcellularLocation>
        <location evidence="1">Membrane</location>
        <topology evidence="1">Multi-pass membrane protein</topology>
    </subcellularLocation>
</comment>
<dbReference type="EMBL" id="CP015093">
    <property type="protein sequence ID" value="APZ53299.1"/>
    <property type="molecule type" value="Genomic_DNA"/>
</dbReference>
<keyword evidence="7" id="KW-1185">Reference proteome</keyword>
<dbReference type="Proteomes" id="UP000187059">
    <property type="component" value="Chromosome"/>
</dbReference>
<feature type="transmembrane region" description="Helical" evidence="5">
    <location>
        <begin position="182"/>
        <end position="200"/>
    </location>
</feature>
<feature type="transmembrane region" description="Helical" evidence="5">
    <location>
        <begin position="296"/>
        <end position="318"/>
    </location>
</feature>
<proteinExistence type="predicted"/>
<feature type="transmembrane region" description="Helical" evidence="5">
    <location>
        <begin position="54"/>
        <end position="76"/>
    </location>
</feature>
<keyword evidence="2 5" id="KW-0812">Transmembrane</keyword>
<feature type="transmembrane region" description="Helical" evidence="5">
    <location>
        <begin position="244"/>
        <end position="260"/>
    </location>
</feature>
<dbReference type="CDD" id="cd09323">
    <property type="entry name" value="TDT_SLAC1_like"/>
    <property type="match status" value="1"/>
</dbReference>
<feature type="transmembrane region" description="Helical" evidence="5">
    <location>
        <begin position="212"/>
        <end position="232"/>
    </location>
</feature>
<feature type="transmembrane region" description="Helical" evidence="5">
    <location>
        <begin position="156"/>
        <end position="176"/>
    </location>
</feature>
<evidence type="ECO:0000256" key="4">
    <source>
        <dbReference type="ARBA" id="ARBA00023136"/>
    </source>
</evidence>
<feature type="transmembrane region" description="Helical" evidence="5">
    <location>
        <begin position="272"/>
        <end position="290"/>
    </location>
</feature>
<reference evidence="6 7" key="1">
    <citation type="submission" date="2016-04" db="EMBL/GenBank/DDBJ databases">
        <title>Deep-sea bacteria in the southern Pacific.</title>
        <authorList>
            <person name="Tang K."/>
        </authorList>
    </citation>
    <scope>NUCLEOTIDE SEQUENCE [LARGE SCALE GENOMIC DNA]</scope>
    <source>
        <strain evidence="6 7">JLT2014</strain>
    </source>
</reference>
<dbReference type="AlphaFoldDB" id="A0A1P8UV92"/>
<dbReference type="OrthoDB" id="958273at2"/>
<dbReference type="KEGG" id="paby:Ga0080574_TMP2965"/>
<dbReference type="STRING" id="1250539.Ga0080574_TMP2965"/>
<feature type="transmembrane region" description="Helical" evidence="5">
    <location>
        <begin position="21"/>
        <end position="42"/>
    </location>
</feature>
<name>A0A1P8UV92_9RHOB</name>
<dbReference type="InterPro" id="IPR004695">
    <property type="entry name" value="SLAC1/Mae1/Ssu1/TehA"/>
</dbReference>
<feature type="transmembrane region" description="Helical" evidence="5">
    <location>
        <begin position="122"/>
        <end position="144"/>
    </location>
</feature>
<evidence type="ECO:0000256" key="3">
    <source>
        <dbReference type="ARBA" id="ARBA00022989"/>
    </source>
</evidence>
<gene>
    <name evidence="6" type="ORF">Ga0080574_TMP2965</name>
</gene>
<keyword evidence="3 5" id="KW-1133">Transmembrane helix</keyword>
<sequence length="333" mass="35642">MSDVTPQASAAPVADAPHGRLAHFPVTFFASVMGLAGLALALHRAELSFGWPQWLGQVALWAAIADFLVVSVFFALKALRVPKAFAAEWNHPVRIAFFPAITISVLLIATALRPVAGDAARVVWLAGMLGQGALTLAVLSGWIGHRPFQHIHISPAWFIPAVGNIVVPVAGVALGFTEISWLFFSAGLVFWVVLLTLVMNRLIFHDPLPGRLLPTLVILIAPPAVAFLSWLQLNGGVLDGFARVLFYTSLVFLGLVATQAPKILKLPFAMSWWALSFPVAALTISTLRYAELAQLPALTALGAVFLALLVGIVGYLIARTGLAILRGEICQPE</sequence>
<evidence type="ECO:0000256" key="2">
    <source>
        <dbReference type="ARBA" id="ARBA00022692"/>
    </source>
</evidence>
<feature type="transmembrane region" description="Helical" evidence="5">
    <location>
        <begin position="96"/>
        <end position="116"/>
    </location>
</feature>
<dbReference type="PANTHER" id="PTHR37955">
    <property type="entry name" value="TELLURITE RESISTANCE PROTEIN TEHA"/>
    <property type="match status" value="1"/>
</dbReference>
<dbReference type="GO" id="GO:0005886">
    <property type="term" value="C:plasma membrane"/>
    <property type="evidence" value="ECO:0007669"/>
    <property type="project" value="TreeGrafter"/>
</dbReference>
<accession>A0A1P8UV92</accession>
<dbReference type="Gene3D" id="1.50.10.150">
    <property type="entry name" value="Voltage-dependent anion channel"/>
    <property type="match status" value="1"/>
</dbReference>
<dbReference type="PANTHER" id="PTHR37955:SF1">
    <property type="entry name" value="DEP DOMAIN-CONTAINING PROTEIN"/>
    <property type="match status" value="1"/>
</dbReference>
<evidence type="ECO:0000313" key="7">
    <source>
        <dbReference type="Proteomes" id="UP000187059"/>
    </source>
</evidence>
<organism evidence="6 7">
    <name type="scientific">Salipiger abyssi</name>
    <dbReference type="NCBI Taxonomy" id="1250539"/>
    <lineage>
        <taxon>Bacteria</taxon>
        <taxon>Pseudomonadati</taxon>
        <taxon>Pseudomonadota</taxon>
        <taxon>Alphaproteobacteria</taxon>
        <taxon>Rhodobacterales</taxon>
        <taxon>Roseobacteraceae</taxon>
        <taxon>Salipiger</taxon>
    </lineage>
</organism>
<dbReference type="RefSeq" id="WP_076701111.1">
    <property type="nucleotide sequence ID" value="NZ_CP015093.1"/>
</dbReference>
<dbReference type="GO" id="GO:0046583">
    <property type="term" value="F:monoatomic cation efflux transmembrane transporter activity"/>
    <property type="evidence" value="ECO:0007669"/>
    <property type="project" value="TreeGrafter"/>
</dbReference>
<dbReference type="Pfam" id="PF03595">
    <property type="entry name" value="SLAC1"/>
    <property type="match status" value="1"/>
</dbReference>
<dbReference type="InterPro" id="IPR038665">
    <property type="entry name" value="Voltage-dep_anion_channel_sf"/>
</dbReference>
<dbReference type="InterPro" id="IPR052951">
    <property type="entry name" value="Tellurite_res_ion_channel"/>
</dbReference>
<keyword evidence="4 5" id="KW-0472">Membrane</keyword>
<evidence type="ECO:0000313" key="6">
    <source>
        <dbReference type="EMBL" id="APZ53299.1"/>
    </source>
</evidence>
<protein>
    <submittedName>
        <fullName evidence="6">Tellurite resistance protein</fullName>
    </submittedName>
</protein>